<feature type="transmembrane region" description="Helical" evidence="19">
    <location>
        <begin position="345"/>
        <end position="369"/>
    </location>
</feature>
<dbReference type="Proteomes" id="UP000271380">
    <property type="component" value="Chromosome"/>
</dbReference>
<evidence type="ECO:0000313" key="22">
    <source>
        <dbReference type="Proteomes" id="UP000033457"/>
    </source>
</evidence>
<dbReference type="RefSeq" id="WP_232009536.1">
    <property type="nucleotide sequence ID" value="NZ_CP011312.1"/>
</dbReference>
<evidence type="ECO:0000256" key="19">
    <source>
        <dbReference type="SAM" id="Phobius"/>
    </source>
</evidence>
<feature type="transmembrane region" description="Helical" evidence="19">
    <location>
        <begin position="47"/>
        <end position="72"/>
    </location>
</feature>
<evidence type="ECO:0000313" key="21">
    <source>
        <dbReference type="EMBL" id="VEH08840.1"/>
    </source>
</evidence>
<dbReference type="HOGENOM" id="CLU_029243_0_0_11"/>
<evidence type="ECO:0000256" key="6">
    <source>
        <dbReference type="ARBA" id="ARBA00022960"/>
    </source>
</evidence>
<keyword evidence="5 19" id="KW-0812">Transmembrane</keyword>
<dbReference type="GO" id="GO:0009252">
    <property type="term" value="P:peptidoglycan biosynthetic process"/>
    <property type="evidence" value="ECO:0007669"/>
    <property type="project" value="UniProtKB-UniPathway"/>
</dbReference>
<feature type="transmembrane region" description="Helical" evidence="19">
    <location>
        <begin position="306"/>
        <end position="333"/>
    </location>
</feature>
<evidence type="ECO:0000256" key="8">
    <source>
        <dbReference type="ARBA" id="ARBA00022989"/>
    </source>
</evidence>
<reference evidence="21 23" key="2">
    <citation type="submission" date="2018-12" db="EMBL/GenBank/DDBJ databases">
        <authorList>
            <consortium name="Pathogen Informatics"/>
        </authorList>
    </citation>
    <scope>NUCLEOTIDE SEQUENCE [LARGE SCALE GENOMIC DNA]</scope>
    <source>
        <strain evidence="21 23">NCTC949</strain>
    </source>
</reference>
<evidence type="ECO:0000256" key="17">
    <source>
        <dbReference type="ARBA" id="ARBA00049966"/>
    </source>
</evidence>
<keyword evidence="3" id="KW-0328">Glycosyltransferase</keyword>
<feature type="transmembrane region" description="Helical" evidence="19">
    <location>
        <begin position="209"/>
        <end position="242"/>
    </location>
</feature>
<evidence type="ECO:0000256" key="12">
    <source>
        <dbReference type="ARBA" id="ARBA00038053"/>
    </source>
</evidence>
<dbReference type="STRING" id="35755.UL82_06980"/>
<dbReference type="GO" id="GO:0032153">
    <property type="term" value="C:cell division site"/>
    <property type="evidence" value="ECO:0007669"/>
    <property type="project" value="TreeGrafter"/>
</dbReference>
<evidence type="ECO:0000256" key="15">
    <source>
        <dbReference type="ARBA" id="ARBA00044770"/>
    </source>
</evidence>
<dbReference type="GO" id="GO:0015648">
    <property type="term" value="F:lipid-linked peptidoglycan transporter activity"/>
    <property type="evidence" value="ECO:0007669"/>
    <property type="project" value="TreeGrafter"/>
</dbReference>
<dbReference type="PROSITE" id="PS00428">
    <property type="entry name" value="FTSW_RODA_SPOVE"/>
    <property type="match status" value="1"/>
</dbReference>
<keyword evidence="4" id="KW-0808">Transferase</keyword>
<evidence type="ECO:0000313" key="23">
    <source>
        <dbReference type="Proteomes" id="UP000271380"/>
    </source>
</evidence>
<evidence type="ECO:0000256" key="9">
    <source>
        <dbReference type="ARBA" id="ARBA00023136"/>
    </source>
</evidence>
<dbReference type="GO" id="GO:0008955">
    <property type="term" value="F:peptidoglycan glycosyltransferase activity"/>
    <property type="evidence" value="ECO:0007669"/>
    <property type="project" value="UniProtKB-EC"/>
</dbReference>
<keyword evidence="9 19" id="KW-0472">Membrane</keyword>
<dbReference type="EC" id="2.4.99.28" evidence="15"/>
<dbReference type="GO" id="GO:0008360">
    <property type="term" value="P:regulation of cell shape"/>
    <property type="evidence" value="ECO:0007669"/>
    <property type="project" value="UniProtKB-KW"/>
</dbReference>
<dbReference type="UniPathway" id="UPA00219"/>
<evidence type="ECO:0000256" key="16">
    <source>
        <dbReference type="ARBA" id="ARBA00049902"/>
    </source>
</evidence>
<feature type="transmembrane region" description="Helical" evidence="19">
    <location>
        <begin position="114"/>
        <end position="133"/>
    </location>
</feature>
<keyword evidence="6" id="KW-0133">Cell shape</keyword>
<keyword evidence="20" id="KW-0132">Cell division</keyword>
<dbReference type="GO" id="GO:0051301">
    <property type="term" value="P:cell division"/>
    <property type="evidence" value="ECO:0007669"/>
    <property type="project" value="UniProtKB-KW"/>
</dbReference>
<gene>
    <name evidence="21" type="primary">FtsW</name>
    <name evidence="21" type="ORF">NCTC949_01964</name>
    <name evidence="20" type="ORF">UL82_06980</name>
</gene>
<organism evidence="20 22">
    <name type="scientific">Corynebacterium kutscheri</name>
    <dbReference type="NCBI Taxonomy" id="35755"/>
    <lineage>
        <taxon>Bacteria</taxon>
        <taxon>Bacillati</taxon>
        <taxon>Actinomycetota</taxon>
        <taxon>Actinomycetes</taxon>
        <taxon>Mycobacteriales</taxon>
        <taxon>Corynebacteriaceae</taxon>
        <taxon>Corynebacterium</taxon>
    </lineage>
</organism>
<dbReference type="InterPro" id="IPR018365">
    <property type="entry name" value="Cell_cycle_FtsW-rel_CS"/>
</dbReference>
<dbReference type="EMBL" id="CP011312">
    <property type="protein sequence ID" value="AKE41561.1"/>
    <property type="molecule type" value="Genomic_DNA"/>
</dbReference>
<name>A0A0F6TE60_9CORY</name>
<keyword evidence="20" id="KW-0131">Cell cycle</keyword>
<dbReference type="InterPro" id="IPR001182">
    <property type="entry name" value="FtsW/RodA"/>
</dbReference>
<evidence type="ECO:0000256" key="1">
    <source>
        <dbReference type="ARBA" id="ARBA00004141"/>
    </source>
</evidence>
<keyword evidence="22" id="KW-1185">Reference proteome</keyword>
<keyword evidence="7" id="KW-0573">Peptidoglycan synthesis</keyword>
<comment type="function">
    <text evidence="17">Peptidoglycan polymerase that is essential for cell division.</text>
</comment>
<dbReference type="Pfam" id="PF01098">
    <property type="entry name" value="FTSW_RODA_SPOVE"/>
    <property type="match status" value="1"/>
</dbReference>
<dbReference type="GO" id="GO:0005886">
    <property type="term" value="C:plasma membrane"/>
    <property type="evidence" value="ECO:0007669"/>
    <property type="project" value="TreeGrafter"/>
</dbReference>
<comment type="subcellular location">
    <subcellularLocation>
        <location evidence="1">Membrane</location>
        <topology evidence="1">Multi-pass membrane protein</topology>
    </subcellularLocation>
</comment>
<evidence type="ECO:0000256" key="11">
    <source>
        <dbReference type="ARBA" id="ARBA00033270"/>
    </source>
</evidence>
<evidence type="ECO:0000256" key="3">
    <source>
        <dbReference type="ARBA" id="ARBA00022676"/>
    </source>
</evidence>
<evidence type="ECO:0000256" key="13">
    <source>
        <dbReference type="ARBA" id="ARBA00041185"/>
    </source>
</evidence>
<evidence type="ECO:0000256" key="2">
    <source>
        <dbReference type="ARBA" id="ARBA00004752"/>
    </source>
</evidence>
<accession>A0A0F6TE60</accession>
<evidence type="ECO:0000256" key="7">
    <source>
        <dbReference type="ARBA" id="ARBA00022984"/>
    </source>
</evidence>
<evidence type="ECO:0000256" key="5">
    <source>
        <dbReference type="ARBA" id="ARBA00022692"/>
    </source>
</evidence>
<dbReference type="PANTHER" id="PTHR30474">
    <property type="entry name" value="CELL CYCLE PROTEIN"/>
    <property type="match status" value="1"/>
</dbReference>
<feature type="transmembrane region" description="Helical" evidence="19">
    <location>
        <begin position="84"/>
        <end position="102"/>
    </location>
</feature>
<comment type="catalytic activity">
    <reaction evidence="16">
        <text>[GlcNAc-(1-&gt;4)-Mur2Ac(oyl-L-Ala-gamma-D-Glu-L-Lys-D-Ala-D-Ala)](n)-di-trans,octa-cis-undecaprenyl diphosphate + beta-D-GlcNAc-(1-&gt;4)-Mur2Ac(oyl-L-Ala-gamma-D-Glu-L-Lys-D-Ala-D-Ala)-di-trans,octa-cis-undecaprenyl diphosphate = [GlcNAc-(1-&gt;4)-Mur2Ac(oyl-L-Ala-gamma-D-Glu-L-Lys-D-Ala-D-Ala)](n+1)-di-trans,octa-cis-undecaprenyl diphosphate + di-trans,octa-cis-undecaprenyl diphosphate + H(+)</text>
        <dbReference type="Rhea" id="RHEA:23708"/>
        <dbReference type="Rhea" id="RHEA-COMP:9602"/>
        <dbReference type="Rhea" id="RHEA-COMP:9603"/>
        <dbReference type="ChEBI" id="CHEBI:15378"/>
        <dbReference type="ChEBI" id="CHEBI:58405"/>
        <dbReference type="ChEBI" id="CHEBI:60033"/>
        <dbReference type="ChEBI" id="CHEBI:78435"/>
        <dbReference type="EC" id="2.4.99.28"/>
    </reaction>
</comment>
<keyword evidence="8 19" id="KW-1133">Transmembrane helix</keyword>
<evidence type="ECO:0000256" key="4">
    <source>
        <dbReference type="ARBA" id="ARBA00022679"/>
    </source>
</evidence>
<comment type="similarity">
    <text evidence="12">Belongs to the SEDS family. FtsW subfamily.</text>
</comment>
<evidence type="ECO:0000256" key="18">
    <source>
        <dbReference type="SAM" id="MobiDB-lite"/>
    </source>
</evidence>
<dbReference type="KEGG" id="cku:UL82_06980"/>
<dbReference type="Proteomes" id="UP000033457">
    <property type="component" value="Chromosome"/>
</dbReference>
<feature type="compositionally biased region" description="Low complexity" evidence="18">
    <location>
        <begin position="458"/>
        <end position="470"/>
    </location>
</feature>
<sequence length="502" mass="55084">MSNSTASRMQQPAQPRIAKPNTVTFAQLRKVISERLKDFFSRPLSNYYMILICVVSLTLIGVVMVMSASMTWSVADGATVWSTALRQTIMVVLGLFTMWMAMRMSPRTIRRLAPWLLIISIILLIAVLIPGIGTGKQEVGSQSWIDVGAVRFQPSEIARVAIAIWGAQYLSDGRPGETRRLVHFGVVALGLALLIFMEGDAGMAMSFMLVAAVMLFFAGLNWFFVVMSVVLGMIGILFVFFVRGGFRSDRITVYFDALRGHFSDVHNSAYQSYQGFLSLADGSMFGVGLGQSRAKWFYLPESKNDFIYAIIGEELGFFGASTVVVLFGILGWVGINTARKSATQFLMLMSATLTAGVVVQAFINIGYVVGALPVTGIQLPMISAGGTSAVITLGAMGILANCARHQPDAISHMAAHGRPAIDRFLFLPEPRIYNVEERRRGPRSGIRAASSDQSRSLPQRPAPQRAGAPRVNNKNRGSYQRVDRQRRTGAAYTDSRNQRGRR</sequence>
<evidence type="ECO:0000313" key="20">
    <source>
        <dbReference type="EMBL" id="AKE41561.1"/>
    </source>
</evidence>
<protein>
    <recommendedName>
        <fullName evidence="13">Probable peptidoglycan glycosyltransferase FtsW</fullName>
        <ecNumber evidence="15">2.4.99.28</ecNumber>
    </recommendedName>
    <alternativeName>
        <fullName evidence="14">Cell division protein FtsW</fullName>
    </alternativeName>
    <alternativeName>
        <fullName evidence="11">Cell wall polymerase</fullName>
    </alternativeName>
    <alternativeName>
        <fullName evidence="10">Peptidoglycan polymerase</fullName>
    </alternativeName>
</protein>
<reference evidence="20 22" key="1">
    <citation type="journal article" date="2015" name="Genome Announc.">
        <title>Complete Genome Sequence of Corynebacterium kutscheri DSM 20755, a Corynebacterial Type Strain with Remarkably Low G+C Content of Chromosomal DNA.</title>
        <authorList>
            <person name="Ruckert C."/>
            <person name="Albersmeier A."/>
            <person name="Winkler A."/>
            <person name="Tauch A."/>
        </authorList>
    </citation>
    <scope>NUCLEOTIDE SEQUENCE [LARGE SCALE GENOMIC DNA]</scope>
    <source>
        <strain evidence="20 22">DSM 20755</strain>
    </source>
</reference>
<evidence type="ECO:0000256" key="10">
    <source>
        <dbReference type="ARBA" id="ARBA00032370"/>
    </source>
</evidence>
<dbReference type="AlphaFoldDB" id="A0A0F6TE60"/>
<dbReference type="EMBL" id="LR134377">
    <property type="protein sequence ID" value="VEH08840.1"/>
    <property type="molecule type" value="Genomic_DNA"/>
</dbReference>
<proteinExistence type="inferred from homology"/>
<feature type="transmembrane region" description="Helical" evidence="19">
    <location>
        <begin position="381"/>
        <end position="403"/>
    </location>
</feature>
<evidence type="ECO:0000256" key="14">
    <source>
        <dbReference type="ARBA" id="ARBA00041418"/>
    </source>
</evidence>
<feature type="region of interest" description="Disordered" evidence="18">
    <location>
        <begin position="436"/>
        <end position="502"/>
    </location>
</feature>
<dbReference type="PANTHER" id="PTHR30474:SF2">
    <property type="entry name" value="PEPTIDOGLYCAN GLYCOSYLTRANSFERASE FTSW-RELATED"/>
    <property type="match status" value="1"/>
</dbReference>
<comment type="pathway">
    <text evidence="2">Cell wall biogenesis; peptidoglycan biosynthesis.</text>
</comment>